<evidence type="ECO:0000313" key="2">
    <source>
        <dbReference type="Proteomes" id="UP001500630"/>
    </source>
</evidence>
<gene>
    <name evidence="1" type="ORF">GCM10022419_121840</name>
</gene>
<evidence type="ECO:0000313" key="1">
    <source>
        <dbReference type="EMBL" id="GAA3616195.1"/>
    </source>
</evidence>
<protein>
    <submittedName>
        <fullName evidence="1">Uncharacterized protein</fullName>
    </submittedName>
</protein>
<keyword evidence="2" id="KW-1185">Reference proteome</keyword>
<organism evidence="1 2">
    <name type="scientific">Nonomuraea rosea</name>
    <dbReference type="NCBI Taxonomy" id="638574"/>
    <lineage>
        <taxon>Bacteria</taxon>
        <taxon>Bacillati</taxon>
        <taxon>Actinomycetota</taxon>
        <taxon>Actinomycetes</taxon>
        <taxon>Streptosporangiales</taxon>
        <taxon>Streptosporangiaceae</taxon>
        <taxon>Nonomuraea</taxon>
    </lineage>
</organism>
<dbReference type="Proteomes" id="UP001500630">
    <property type="component" value="Unassembled WGS sequence"/>
</dbReference>
<name>A0ABP6ZS53_9ACTN</name>
<accession>A0ABP6ZS53</accession>
<proteinExistence type="predicted"/>
<reference evidence="2" key="1">
    <citation type="journal article" date="2019" name="Int. J. Syst. Evol. Microbiol.">
        <title>The Global Catalogue of Microorganisms (GCM) 10K type strain sequencing project: providing services to taxonomists for standard genome sequencing and annotation.</title>
        <authorList>
            <consortium name="The Broad Institute Genomics Platform"/>
            <consortium name="The Broad Institute Genome Sequencing Center for Infectious Disease"/>
            <person name="Wu L."/>
            <person name="Ma J."/>
        </authorList>
    </citation>
    <scope>NUCLEOTIDE SEQUENCE [LARGE SCALE GENOMIC DNA]</scope>
    <source>
        <strain evidence="2">JCM 17326</strain>
    </source>
</reference>
<dbReference type="EMBL" id="BAABDQ010000054">
    <property type="protein sequence ID" value="GAA3616195.1"/>
    <property type="molecule type" value="Genomic_DNA"/>
</dbReference>
<comment type="caution">
    <text evidence="1">The sequence shown here is derived from an EMBL/GenBank/DDBJ whole genome shotgun (WGS) entry which is preliminary data.</text>
</comment>
<sequence>MVLAFVRACDGDPREWERRWRSVVAELSDSSFALVADDRAAPYLGLAPYDADRFFGRTKMTARFVEGHDEHPNERSR</sequence>